<gene>
    <name evidence="2" type="ORF">MOC_5356</name>
</gene>
<sequence>MAGRVTDQSTDDAAGKAHPETERPVPRPGTAEEAEAVERHRAETDVAAGDVADDLADFA</sequence>
<dbReference type="RefSeq" id="WP_043355407.1">
    <property type="nucleotide sequence ID" value="NZ_CP003811.1"/>
</dbReference>
<evidence type="ECO:0000313" key="2">
    <source>
        <dbReference type="EMBL" id="AIQ93111.1"/>
    </source>
</evidence>
<proteinExistence type="predicted"/>
<dbReference type="Proteomes" id="UP000029492">
    <property type="component" value="Chromosome"/>
</dbReference>
<organism evidence="2 3">
    <name type="scientific">Methylobacterium oryzae CBMB20</name>
    <dbReference type="NCBI Taxonomy" id="693986"/>
    <lineage>
        <taxon>Bacteria</taxon>
        <taxon>Pseudomonadati</taxon>
        <taxon>Pseudomonadota</taxon>
        <taxon>Alphaproteobacteria</taxon>
        <taxon>Hyphomicrobiales</taxon>
        <taxon>Methylobacteriaceae</taxon>
        <taxon>Methylobacterium</taxon>
    </lineage>
</organism>
<accession>A0A089NYR8</accession>
<dbReference type="KEGG" id="mor:MOC_5356"/>
<keyword evidence="3" id="KW-1185">Reference proteome</keyword>
<dbReference type="eggNOG" id="ENOG50311XW">
    <property type="taxonomic scope" value="Bacteria"/>
</dbReference>
<feature type="compositionally biased region" description="Basic and acidic residues" evidence="1">
    <location>
        <begin position="13"/>
        <end position="25"/>
    </location>
</feature>
<dbReference type="GeneID" id="96602509"/>
<evidence type="ECO:0000313" key="3">
    <source>
        <dbReference type="Proteomes" id="UP000029492"/>
    </source>
</evidence>
<dbReference type="EMBL" id="CP003811">
    <property type="protein sequence ID" value="AIQ93111.1"/>
    <property type="molecule type" value="Genomic_DNA"/>
</dbReference>
<evidence type="ECO:0000256" key="1">
    <source>
        <dbReference type="SAM" id="MobiDB-lite"/>
    </source>
</evidence>
<protein>
    <submittedName>
        <fullName evidence="2">Protein of unassigned function</fullName>
    </submittedName>
</protein>
<reference evidence="2 3" key="1">
    <citation type="journal article" date="2014" name="PLoS ONE">
        <title>Genome Information of Methylobacterium oryzae, a Plant-Probiotic Methylotroph in the Phyllosphere.</title>
        <authorList>
            <person name="Kwak M.J."/>
            <person name="Jeong H."/>
            <person name="Madhaiyan M."/>
            <person name="Lee Y."/>
            <person name="Sa T.M."/>
            <person name="Oh T.K."/>
            <person name="Kim J.F."/>
        </authorList>
    </citation>
    <scope>NUCLEOTIDE SEQUENCE [LARGE SCALE GENOMIC DNA]</scope>
    <source>
        <strain evidence="2 3">CBMB20</strain>
    </source>
</reference>
<name>A0A089NYR8_9HYPH</name>
<dbReference type="AlphaFoldDB" id="A0A089NYR8"/>
<dbReference type="HOGENOM" id="CLU_2955291_0_0_5"/>
<feature type="region of interest" description="Disordered" evidence="1">
    <location>
        <begin position="1"/>
        <end position="59"/>
    </location>
</feature>